<keyword evidence="2" id="KW-1003">Cell membrane</keyword>
<dbReference type="PANTHER" id="PTHR33931">
    <property type="entry name" value="HOLIN-LIKE PROTEIN CIDA-RELATED"/>
    <property type="match status" value="1"/>
</dbReference>
<keyword evidence="4 6" id="KW-1133">Transmembrane helix</keyword>
<comment type="subcellular location">
    <subcellularLocation>
        <location evidence="1">Cell membrane</location>
        <topology evidence="1">Multi-pass membrane protein</topology>
    </subcellularLocation>
</comment>
<proteinExistence type="predicted"/>
<evidence type="ECO:0000256" key="5">
    <source>
        <dbReference type="ARBA" id="ARBA00023136"/>
    </source>
</evidence>
<dbReference type="RefSeq" id="WP_377915660.1">
    <property type="nucleotide sequence ID" value="NZ_JBHRZT010000052.1"/>
</dbReference>
<dbReference type="Pfam" id="PF03788">
    <property type="entry name" value="LrgA"/>
    <property type="match status" value="1"/>
</dbReference>
<protein>
    <submittedName>
        <fullName evidence="7">CidA/LrgA family protein</fullName>
    </submittedName>
</protein>
<evidence type="ECO:0000256" key="2">
    <source>
        <dbReference type="ARBA" id="ARBA00022475"/>
    </source>
</evidence>
<evidence type="ECO:0000256" key="4">
    <source>
        <dbReference type="ARBA" id="ARBA00022989"/>
    </source>
</evidence>
<dbReference type="PANTHER" id="PTHR33931:SF2">
    <property type="entry name" value="HOLIN-LIKE PROTEIN CIDA"/>
    <property type="match status" value="1"/>
</dbReference>
<feature type="transmembrane region" description="Helical" evidence="6">
    <location>
        <begin position="32"/>
        <end position="50"/>
    </location>
</feature>
<evidence type="ECO:0000256" key="1">
    <source>
        <dbReference type="ARBA" id="ARBA00004651"/>
    </source>
</evidence>
<dbReference type="Proteomes" id="UP001595752">
    <property type="component" value="Unassembled WGS sequence"/>
</dbReference>
<gene>
    <name evidence="7" type="ORF">ACFOU2_12775</name>
</gene>
<reference evidence="8" key="1">
    <citation type="journal article" date="2019" name="Int. J. Syst. Evol. Microbiol.">
        <title>The Global Catalogue of Microorganisms (GCM) 10K type strain sequencing project: providing services to taxonomists for standard genome sequencing and annotation.</title>
        <authorList>
            <consortium name="The Broad Institute Genomics Platform"/>
            <consortium name="The Broad Institute Genome Sequencing Center for Infectious Disease"/>
            <person name="Wu L."/>
            <person name="Ma J."/>
        </authorList>
    </citation>
    <scope>NUCLEOTIDE SEQUENCE [LARGE SCALE GENOMIC DNA]</scope>
    <source>
        <strain evidence="8">CCUG 61889</strain>
    </source>
</reference>
<keyword evidence="5 6" id="KW-0472">Membrane</keyword>
<organism evidence="7 8">
    <name type="scientific">Bacillus songklensis</name>
    <dbReference type="NCBI Taxonomy" id="1069116"/>
    <lineage>
        <taxon>Bacteria</taxon>
        <taxon>Bacillati</taxon>
        <taxon>Bacillota</taxon>
        <taxon>Bacilli</taxon>
        <taxon>Bacillales</taxon>
        <taxon>Bacillaceae</taxon>
        <taxon>Bacillus</taxon>
    </lineage>
</organism>
<name>A0ABV8B5B3_9BACI</name>
<sequence length="122" mass="13429">MKIFTILLQMILLTVIFLLGEGIVRLFHLPVPGSIIGLAILFLLLQLKIIKLSWIEKGGNLLLANLLLFFIPAVVGLINYTDVIKQYGIQIMAVIVVSTVLVMSVTGLVAELVSKRKEEKSA</sequence>
<keyword evidence="8" id="KW-1185">Reference proteome</keyword>
<evidence type="ECO:0000313" key="8">
    <source>
        <dbReference type="Proteomes" id="UP001595752"/>
    </source>
</evidence>
<feature type="transmembrane region" description="Helical" evidence="6">
    <location>
        <begin position="87"/>
        <end position="110"/>
    </location>
</feature>
<evidence type="ECO:0000256" key="3">
    <source>
        <dbReference type="ARBA" id="ARBA00022692"/>
    </source>
</evidence>
<accession>A0ABV8B5B3</accession>
<keyword evidence="3 6" id="KW-0812">Transmembrane</keyword>
<feature type="transmembrane region" description="Helical" evidence="6">
    <location>
        <begin position="62"/>
        <end position="81"/>
    </location>
</feature>
<evidence type="ECO:0000256" key="6">
    <source>
        <dbReference type="SAM" id="Phobius"/>
    </source>
</evidence>
<evidence type="ECO:0000313" key="7">
    <source>
        <dbReference type="EMBL" id="MFC3884322.1"/>
    </source>
</evidence>
<dbReference type="EMBL" id="JBHRZT010000052">
    <property type="protein sequence ID" value="MFC3884322.1"/>
    <property type="molecule type" value="Genomic_DNA"/>
</dbReference>
<comment type="caution">
    <text evidence="7">The sequence shown here is derived from an EMBL/GenBank/DDBJ whole genome shotgun (WGS) entry which is preliminary data.</text>
</comment>
<dbReference type="NCBIfam" id="NF002460">
    <property type="entry name" value="PRK01658.1"/>
    <property type="match status" value="1"/>
</dbReference>
<dbReference type="InterPro" id="IPR005538">
    <property type="entry name" value="LrgA/CidA"/>
</dbReference>